<dbReference type="InterPro" id="IPR010982">
    <property type="entry name" value="Lambda_DNA-bd_dom_sf"/>
</dbReference>
<dbReference type="SUPFAM" id="SSF47413">
    <property type="entry name" value="lambda repressor-like DNA-binding domains"/>
    <property type="match status" value="1"/>
</dbReference>
<dbReference type="AlphaFoldDB" id="A0A942USZ4"/>
<evidence type="ECO:0000313" key="2">
    <source>
        <dbReference type="EMBL" id="MBS4224198.1"/>
    </source>
</evidence>
<accession>A0A942USZ4</accession>
<dbReference type="Proteomes" id="UP000676456">
    <property type="component" value="Unassembled WGS sequence"/>
</dbReference>
<dbReference type="Pfam" id="PF13443">
    <property type="entry name" value="HTH_26"/>
    <property type="match status" value="1"/>
</dbReference>
<reference evidence="2 3" key="1">
    <citation type="submission" date="2021-05" db="EMBL/GenBank/DDBJ databases">
        <title>Novel Bacillus species.</title>
        <authorList>
            <person name="Liu G."/>
        </authorList>
    </citation>
    <scope>NUCLEOTIDE SEQUENCE [LARGE SCALE GENOMIC DNA]</scope>
    <source>
        <strain evidence="2 3">FJAT-49682</strain>
    </source>
</reference>
<organism evidence="2 3">
    <name type="scientific">Lederbergia citrea</name>
    <dbReference type="NCBI Taxonomy" id="2833581"/>
    <lineage>
        <taxon>Bacteria</taxon>
        <taxon>Bacillati</taxon>
        <taxon>Bacillota</taxon>
        <taxon>Bacilli</taxon>
        <taxon>Bacillales</taxon>
        <taxon>Bacillaceae</taxon>
        <taxon>Lederbergia</taxon>
    </lineage>
</organism>
<dbReference type="EMBL" id="JAGYPN010000003">
    <property type="protein sequence ID" value="MBS4224198.1"/>
    <property type="molecule type" value="Genomic_DNA"/>
</dbReference>
<dbReference type="GO" id="GO:0003677">
    <property type="term" value="F:DNA binding"/>
    <property type="evidence" value="ECO:0007669"/>
    <property type="project" value="InterPro"/>
</dbReference>
<protein>
    <submittedName>
        <fullName evidence="2">Helix-turn-helix transcriptional regulator</fullName>
    </submittedName>
</protein>
<dbReference type="PROSITE" id="PS50943">
    <property type="entry name" value="HTH_CROC1"/>
    <property type="match status" value="1"/>
</dbReference>
<dbReference type="InterPro" id="IPR001387">
    <property type="entry name" value="Cro/C1-type_HTH"/>
</dbReference>
<feature type="domain" description="HTH cro/C1-type" evidence="1">
    <location>
        <begin position="35"/>
        <end position="83"/>
    </location>
</feature>
<proteinExistence type="predicted"/>
<gene>
    <name evidence="2" type="ORF">KHA91_15870</name>
</gene>
<evidence type="ECO:0000313" key="3">
    <source>
        <dbReference type="Proteomes" id="UP000676456"/>
    </source>
</evidence>
<name>A0A942USZ4_9BACI</name>
<evidence type="ECO:0000259" key="1">
    <source>
        <dbReference type="PROSITE" id="PS50943"/>
    </source>
</evidence>
<comment type="caution">
    <text evidence="2">The sequence shown here is derived from an EMBL/GenBank/DDBJ whole genome shotgun (WGS) entry which is preliminary data.</text>
</comment>
<dbReference type="RefSeq" id="WP_213099231.1">
    <property type="nucleotide sequence ID" value="NZ_JAGYPN010000003.1"/>
</dbReference>
<keyword evidence="3" id="KW-1185">Reference proteome</keyword>
<sequence>MKKRKNINDVVNETIEQYGKVRVICKLQDRIDEVGLNLRELSLLTGIRYASLNELKNGKKVTLNLQHLLAVMIALKIQSFDELFELQFDEDDAIERFEADAQIYKDTGIPDIDLKRIESNAERLERTAELKQKQKH</sequence>